<evidence type="ECO:0000313" key="4">
    <source>
        <dbReference type="Proteomes" id="UP000282674"/>
    </source>
</evidence>
<dbReference type="Pfam" id="PF01476">
    <property type="entry name" value="LysM"/>
    <property type="match status" value="1"/>
</dbReference>
<accession>A0A3M2LUN3</accession>
<evidence type="ECO:0000313" key="3">
    <source>
        <dbReference type="EMBL" id="RMI40610.1"/>
    </source>
</evidence>
<feature type="domain" description="LysM" evidence="2">
    <location>
        <begin position="178"/>
        <end position="228"/>
    </location>
</feature>
<keyword evidence="4" id="KW-1185">Reference proteome</keyword>
<keyword evidence="1" id="KW-1133">Transmembrane helix</keyword>
<dbReference type="CDD" id="cd00118">
    <property type="entry name" value="LysM"/>
    <property type="match status" value="1"/>
</dbReference>
<evidence type="ECO:0000256" key="1">
    <source>
        <dbReference type="SAM" id="Phobius"/>
    </source>
</evidence>
<name>A0A3M2LUN3_9ACTN</name>
<sequence length="231" mass="24160">MIKQLFEDGPRFSSLGALQHRTSVRSKTFSIKNDGARAAKGADMAVQKARGGHVSANGPSVHSRRPGHLHLVPPLPPAEKAPQNARPTQDASIQANPPMRLARKSQGARCGLGGHGPQGVRGGEGRECAPGVRITRRGWGVLAGGAAVLVALLGWGVSGLPDGLDHRDRAVPDGHRVVPVVVRPGDTLWGIAGRAEPGADPRPAVKRILELNGLPDDALVQPGQRLNVPVP</sequence>
<dbReference type="SMART" id="SM00257">
    <property type="entry name" value="LysM"/>
    <property type="match status" value="1"/>
</dbReference>
<feature type="transmembrane region" description="Helical" evidence="1">
    <location>
        <begin position="139"/>
        <end position="157"/>
    </location>
</feature>
<dbReference type="PROSITE" id="PS51782">
    <property type="entry name" value="LYSM"/>
    <property type="match status" value="1"/>
</dbReference>
<reference evidence="3 4" key="1">
    <citation type="submission" date="2018-10" db="EMBL/GenBank/DDBJ databases">
        <title>Isolation from soil.</title>
        <authorList>
            <person name="Hu J."/>
        </authorList>
    </citation>
    <scope>NUCLEOTIDE SEQUENCE [LARGE SCALE GENOMIC DNA]</scope>
    <source>
        <strain evidence="3 4">NEAU-Ht49</strain>
    </source>
</reference>
<gene>
    <name evidence="3" type="ORF">EBO15_26150</name>
</gene>
<protein>
    <submittedName>
        <fullName evidence="3">LysM peptidoglycan-binding domain-containing protein</fullName>
    </submittedName>
</protein>
<dbReference type="Gene3D" id="3.10.350.10">
    <property type="entry name" value="LysM domain"/>
    <property type="match status" value="1"/>
</dbReference>
<dbReference type="InterPro" id="IPR018392">
    <property type="entry name" value="LysM"/>
</dbReference>
<keyword evidence="1" id="KW-0472">Membrane</keyword>
<evidence type="ECO:0000259" key="2">
    <source>
        <dbReference type="PROSITE" id="PS51782"/>
    </source>
</evidence>
<keyword evidence="1" id="KW-0812">Transmembrane</keyword>
<dbReference type="EMBL" id="RFFG01000052">
    <property type="protein sequence ID" value="RMI40610.1"/>
    <property type="molecule type" value="Genomic_DNA"/>
</dbReference>
<dbReference type="Proteomes" id="UP000282674">
    <property type="component" value="Unassembled WGS sequence"/>
</dbReference>
<organism evidence="3 4">
    <name type="scientific">Actinomadura harenae</name>
    <dbReference type="NCBI Taxonomy" id="2483351"/>
    <lineage>
        <taxon>Bacteria</taxon>
        <taxon>Bacillati</taxon>
        <taxon>Actinomycetota</taxon>
        <taxon>Actinomycetes</taxon>
        <taxon>Streptosporangiales</taxon>
        <taxon>Thermomonosporaceae</taxon>
        <taxon>Actinomadura</taxon>
    </lineage>
</organism>
<dbReference type="InterPro" id="IPR036779">
    <property type="entry name" value="LysM_dom_sf"/>
</dbReference>
<proteinExistence type="predicted"/>
<comment type="caution">
    <text evidence="3">The sequence shown here is derived from an EMBL/GenBank/DDBJ whole genome shotgun (WGS) entry which is preliminary data.</text>
</comment>
<dbReference type="AlphaFoldDB" id="A0A3M2LUN3"/>
<dbReference type="SUPFAM" id="SSF54106">
    <property type="entry name" value="LysM domain"/>
    <property type="match status" value="1"/>
</dbReference>